<reference evidence="1 2" key="1">
    <citation type="submission" date="2017-07" db="EMBL/GenBank/DDBJ databases">
        <title>Phylogenetic study on the rhizospheric bacterium Ochrobactrum sp. A44.</title>
        <authorList>
            <person name="Krzyzanowska D.M."/>
            <person name="Ossowicki A."/>
            <person name="Rajewska M."/>
            <person name="Maciag T."/>
            <person name="Kaczynski Z."/>
            <person name="Czerwicka M."/>
            <person name="Jafra S."/>
        </authorList>
    </citation>
    <scope>NUCLEOTIDE SEQUENCE [LARGE SCALE GENOMIC DNA]</scope>
    <source>
        <strain evidence="1 2">DSM 7216</strain>
    </source>
</reference>
<organism evidence="1 2">
    <name type="scientific">Brucella thiophenivorans</name>
    <dbReference type="NCBI Taxonomy" id="571255"/>
    <lineage>
        <taxon>Bacteria</taxon>
        <taxon>Pseudomonadati</taxon>
        <taxon>Pseudomonadota</taxon>
        <taxon>Alphaproteobacteria</taxon>
        <taxon>Hyphomicrobiales</taxon>
        <taxon>Brucellaceae</taxon>
        <taxon>Brucella/Ochrobactrum group</taxon>
        <taxon>Brucella</taxon>
    </lineage>
</organism>
<name>A0A256FCU9_9HYPH</name>
<accession>A0A256FCU9</accession>
<comment type="caution">
    <text evidence="1">The sequence shown here is derived from an EMBL/GenBank/DDBJ whole genome shotgun (WGS) entry which is preliminary data.</text>
</comment>
<keyword evidence="2" id="KW-1185">Reference proteome</keyword>
<dbReference type="EMBL" id="NNRJ01000056">
    <property type="protein sequence ID" value="OYR12261.1"/>
    <property type="molecule type" value="Genomic_DNA"/>
</dbReference>
<gene>
    <name evidence="1" type="ORF">CEV31_3600</name>
</gene>
<sequence>MRREKLAHEPFGGLGIAAFLYKNLQHKAILIYRSPKEMAFTFDRNNHFIQMPYVDGPLVARTF</sequence>
<protein>
    <submittedName>
        <fullName evidence="1">Uncharacterized protein</fullName>
    </submittedName>
</protein>
<evidence type="ECO:0000313" key="1">
    <source>
        <dbReference type="EMBL" id="OYR12261.1"/>
    </source>
</evidence>
<dbReference type="Proteomes" id="UP000215590">
    <property type="component" value="Unassembled WGS sequence"/>
</dbReference>
<evidence type="ECO:0000313" key="2">
    <source>
        <dbReference type="Proteomes" id="UP000215590"/>
    </source>
</evidence>
<proteinExistence type="predicted"/>
<dbReference type="AlphaFoldDB" id="A0A256FCU9"/>